<dbReference type="GO" id="GO:0031405">
    <property type="term" value="F:lipoic acid binding"/>
    <property type="evidence" value="ECO:0007669"/>
    <property type="project" value="TreeGrafter"/>
</dbReference>
<sequence length="414" mass="44813">MPVDVTLPQLGESTYEGTIGKWLKHPGDRIERFEPLVEIITDKVNVEMPAPYGGVLSAILIPEGQTVPVGTPIAVMETPEMAAERPAAGMPSTGTGVDIPQDRSRSPEAERLRLSPVVRKLADEHGLPLEEVARLPGSGAGGRVTKEDVLKYVETRHATGPGAPAVAAPRATPAPPGLHPGDQLVKLTPLRRSIAQRMAQSKREIPHAYGVIEVDMTALVRWRDARKEEWRGREGVNITYTAFFVRAAVEALRAFPLVNSSWSEDGIIMRQAVNTGIGIALDDGLIVAVIKQADRKPLVEIARELEALGRRAREGTLTLDEVQGGTFTITNPGVFGSIWSMPIIVPGQAAMLVTDAIVKRPVARDDAIVLREIMHLGLSFDHRIFDGAVADRFLTHIRQKLESAPGGDAAPNDF</sequence>
<evidence type="ECO:0000259" key="8">
    <source>
        <dbReference type="PROSITE" id="PS50968"/>
    </source>
</evidence>
<dbReference type="AlphaFoldDB" id="A0A537LHZ5"/>
<dbReference type="Gene3D" id="2.40.50.100">
    <property type="match status" value="1"/>
</dbReference>
<proteinExistence type="inferred from homology"/>
<dbReference type="FunFam" id="3.30.559.10:FF:000007">
    <property type="entry name" value="Dihydrolipoamide acetyltransferase component of pyruvate dehydrogenase complex"/>
    <property type="match status" value="1"/>
</dbReference>
<dbReference type="InterPro" id="IPR004167">
    <property type="entry name" value="PSBD"/>
</dbReference>
<dbReference type="EMBL" id="VBAJ01000163">
    <property type="protein sequence ID" value="TMJ07610.1"/>
    <property type="molecule type" value="Genomic_DNA"/>
</dbReference>
<dbReference type="PROSITE" id="PS51826">
    <property type="entry name" value="PSBD"/>
    <property type="match status" value="1"/>
</dbReference>
<dbReference type="InterPro" id="IPR003016">
    <property type="entry name" value="2-oxoA_DH_lipoyl-BS"/>
</dbReference>
<dbReference type="InterPro" id="IPR036625">
    <property type="entry name" value="E3-bd_dom_sf"/>
</dbReference>
<evidence type="ECO:0000313" key="11">
    <source>
        <dbReference type="Proteomes" id="UP000318661"/>
    </source>
</evidence>
<organism evidence="10 11">
    <name type="scientific">Candidatus Segetimicrobium genomatis</name>
    <dbReference type="NCBI Taxonomy" id="2569760"/>
    <lineage>
        <taxon>Bacteria</taxon>
        <taxon>Bacillati</taxon>
        <taxon>Candidatus Sysuimicrobiota</taxon>
        <taxon>Candidatus Sysuimicrobiia</taxon>
        <taxon>Candidatus Sysuimicrobiales</taxon>
        <taxon>Candidatus Segetimicrobiaceae</taxon>
        <taxon>Candidatus Segetimicrobium</taxon>
    </lineage>
</organism>
<comment type="cofactor">
    <cofactor evidence="1 6">
        <name>(R)-lipoate</name>
        <dbReference type="ChEBI" id="CHEBI:83088"/>
    </cofactor>
</comment>
<dbReference type="SUPFAM" id="SSF47005">
    <property type="entry name" value="Peripheral subunit-binding domain of 2-oxo acid dehydrogenase complex"/>
    <property type="match status" value="1"/>
</dbReference>
<feature type="region of interest" description="Disordered" evidence="7">
    <location>
        <begin position="84"/>
        <end position="109"/>
    </location>
</feature>
<dbReference type="GO" id="GO:0016407">
    <property type="term" value="F:acetyltransferase activity"/>
    <property type="evidence" value="ECO:0007669"/>
    <property type="project" value="TreeGrafter"/>
</dbReference>
<dbReference type="Gene3D" id="4.10.320.10">
    <property type="entry name" value="E3-binding domain"/>
    <property type="match status" value="1"/>
</dbReference>
<dbReference type="EC" id="2.3.1.-" evidence="6"/>
<dbReference type="GO" id="GO:0005737">
    <property type="term" value="C:cytoplasm"/>
    <property type="evidence" value="ECO:0007669"/>
    <property type="project" value="TreeGrafter"/>
</dbReference>
<dbReference type="PANTHER" id="PTHR43178">
    <property type="entry name" value="DIHYDROLIPOAMIDE ACETYLTRANSFERASE COMPONENT OF PYRUVATE DEHYDROGENASE COMPLEX"/>
    <property type="match status" value="1"/>
</dbReference>
<evidence type="ECO:0000256" key="1">
    <source>
        <dbReference type="ARBA" id="ARBA00001938"/>
    </source>
</evidence>
<evidence type="ECO:0000256" key="6">
    <source>
        <dbReference type="RuleBase" id="RU003423"/>
    </source>
</evidence>
<reference evidence="10 11" key="1">
    <citation type="journal article" date="2019" name="Nat. Microbiol.">
        <title>Mediterranean grassland soil C-N compound turnover is dependent on rainfall and depth, and is mediated by genomically divergent microorganisms.</title>
        <authorList>
            <person name="Diamond S."/>
            <person name="Andeer P.F."/>
            <person name="Li Z."/>
            <person name="Crits-Christoph A."/>
            <person name="Burstein D."/>
            <person name="Anantharaman K."/>
            <person name="Lane K.R."/>
            <person name="Thomas B.C."/>
            <person name="Pan C."/>
            <person name="Northen T.R."/>
            <person name="Banfield J.F."/>
        </authorList>
    </citation>
    <scope>NUCLEOTIDE SEQUENCE [LARGE SCALE GENOMIC DNA]</scope>
    <source>
        <strain evidence="10">NP_2</strain>
    </source>
</reference>
<evidence type="ECO:0000256" key="4">
    <source>
        <dbReference type="ARBA" id="ARBA00022823"/>
    </source>
</evidence>
<name>A0A537LHZ5_9BACT</name>
<dbReference type="InterPro" id="IPR050743">
    <property type="entry name" value="2-oxoacid_DH_E2_comp"/>
</dbReference>
<dbReference type="InterPro" id="IPR023213">
    <property type="entry name" value="CAT-like_dom_sf"/>
</dbReference>
<comment type="caution">
    <text evidence="10">The sequence shown here is derived from an EMBL/GenBank/DDBJ whole genome shotgun (WGS) entry which is preliminary data.</text>
</comment>
<dbReference type="PROSITE" id="PS00189">
    <property type="entry name" value="LIPOYL"/>
    <property type="match status" value="1"/>
</dbReference>
<dbReference type="SUPFAM" id="SSF52777">
    <property type="entry name" value="CoA-dependent acyltransferases"/>
    <property type="match status" value="1"/>
</dbReference>
<dbReference type="CDD" id="cd06849">
    <property type="entry name" value="lipoyl_domain"/>
    <property type="match status" value="1"/>
</dbReference>
<dbReference type="Pfam" id="PF00364">
    <property type="entry name" value="Biotin_lipoyl"/>
    <property type="match status" value="1"/>
</dbReference>
<evidence type="ECO:0000256" key="2">
    <source>
        <dbReference type="ARBA" id="ARBA00007317"/>
    </source>
</evidence>
<dbReference type="PANTHER" id="PTHR43178:SF5">
    <property type="entry name" value="LIPOAMIDE ACYLTRANSFERASE COMPONENT OF BRANCHED-CHAIN ALPHA-KETO ACID DEHYDROGENASE COMPLEX, MITOCHONDRIAL"/>
    <property type="match status" value="1"/>
</dbReference>
<keyword evidence="5 6" id="KW-0012">Acyltransferase</keyword>
<dbReference type="Gene3D" id="3.30.559.10">
    <property type="entry name" value="Chloramphenicol acetyltransferase-like domain"/>
    <property type="match status" value="1"/>
</dbReference>
<feature type="compositionally biased region" description="Basic and acidic residues" evidence="7">
    <location>
        <begin position="100"/>
        <end position="109"/>
    </location>
</feature>
<evidence type="ECO:0000256" key="5">
    <source>
        <dbReference type="ARBA" id="ARBA00023315"/>
    </source>
</evidence>
<dbReference type="SUPFAM" id="SSF51230">
    <property type="entry name" value="Single hybrid motif"/>
    <property type="match status" value="1"/>
</dbReference>
<evidence type="ECO:0000256" key="7">
    <source>
        <dbReference type="SAM" id="MobiDB-lite"/>
    </source>
</evidence>
<dbReference type="InterPro" id="IPR001078">
    <property type="entry name" value="2-oxoacid_DH_actylTfrase"/>
</dbReference>
<dbReference type="Proteomes" id="UP000318661">
    <property type="component" value="Unassembled WGS sequence"/>
</dbReference>
<evidence type="ECO:0000256" key="3">
    <source>
        <dbReference type="ARBA" id="ARBA00022679"/>
    </source>
</evidence>
<dbReference type="Pfam" id="PF00198">
    <property type="entry name" value="2-oxoacid_dh"/>
    <property type="match status" value="1"/>
</dbReference>
<keyword evidence="4 6" id="KW-0450">Lipoyl</keyword>
<evidence type="ECO:0000259" key="9">
    <source>
        <dbReference type="PROSITE" id="PS51826"/>
    </source>
</evidence>
<evidence type="ECO:0000313" key="10">
    <source>
        <dbReference type="EMBL" id="TMJ07610.1"/>
    </source>
</evidence>
<dbReference type="Pfam" id="PF02817">
    <property type="entry name" value="E3_binding"/>
    <property type="match status" value="1"/>
</dbReference>
<dbReference type="InterPro" id="IPR011053">
    <property type="entry name" value="Single_hybrid_motif"/>
</dbReference>
<comment type="similarity">
    <text evidence="2 6">Belongs to the 2-oxoacid dehydrogenase family.</text>
</comment>
<gene>
    <name evidence="10" type="ORF">E6G99_06225</name>
</gene>
<feature type="domain" description="Lipoyl-binding" evidence="8">
    <location>
        <begin position="2"/>
        <end position="77"/>
    </location>
</feature>
<keyword evidence="3 6" id="KW-0808">Transferase</keyword>
<dbReference type="InterPro" id="IPR000089">
    <property type="entry name" value="Biotin_lipoyl"/>
</dbReference>
<feature type="domain" description="Peripheral subunit-binding (PSBD)" evidence="9">
    <location>
        <begin position="113"/>
        <end position="153"/>
    </location>
</feature>
<protein>
    <recommendedName>
        <fullName evidence="6">Dihydrolipoamide acetyltransferase component of pyruvate dehydrogenase complex</fullName>
        <ecNumber evidence="6">2.3.1.-</ecNumber>
    </recommendedName>
</protein>
<dbReference type="PROSITE" id="PS50968">
    <property type="entry name" value="BIOTINYL_LIPOYL"/>
    <property type="match status" value="1"/>
</dbReference>
<accession>A0A537LHZ5</accession>